<reference evidence="1" key="2">
    <citation type="journal article" date="2012" name="PLoS ONE">
        <title>A Deeply Branching Thermophilic Bacterium with an Ancient Acetyl-CoA Pathway Dominates a Subsurface Ecosystem.</title>
        <authorList>
            <person name="Takami H."/>
            <person name="Noguchi H."/>
            <person name="Takaki Y."/>
            <person name="Uchiyama I."/>
            <person name="Toyoda A."/>
            <person name="Nishi S."/>
            <person name="Chee G.-J."/>
            <person name="Arai W."/>
            <person name="Nunoura T."/>
            <person name="Itoh T."/>
            <person name="Hattori M."/>
            <person name="Takai K."/>
        </authorList>
    </citation>
    <scope>NUCLEOTIDE SEQUENCE</scope>
</reference>
<dbReference type="AlphaFoldDB" id="H5SH76"/>
<name>H5SH76_9BACT</name>
<dbReference type="EMBL" id="AP011719">
    <property type="protein sequence ID" value="BAL55512.1"/>
    <property type="molecule type" value="Genomic_DNA"/>
</dbReference>
<evidence type="ECO:0000313" key="1">
    <source>
        <dbReference type="EMBL" id="BAL55512.1"/>
    </source>
</evidence>
<gene>
    <name evidence="1" type="ORF">HGMM_F28D03C19</name>
</gene>
<protein>
    <submittedName>
        <fullName evidence="1">Uncharacterized protein</fullName>
    </submittedName>
</protein>
<proteinExistence type="predicted"/>
<organism evidence="1">
    <name type="scientific">uncultured Acidobacteriota bacterium</name>
    <dbReference type="NCBI Taxonomy" id="171953"/>
    <lineage>
        <taxon>Bacteria</taxon>
        <taxon>Pseudomonadati</taxon>
        <taxon>Acidobacteriota</taxon>
        <taxon>environmental samples</taxon>
    </lineage>
</organism>
<sequence>MEIKRRVGFFLEEAPLFRQVRVREAGLGEIEVEALSLEEIYGYVLRETDQVR</sequence>
<accession>H5SH76</accession>
<reference evidence="1" key="1">
    <citation type="journal article" date="2005" name="Environ. Microbiol.">
        <title>Genetic and functional properties of uncultivated thermophilic crenarchaeotes from a subsurface gold mine as revealed by analysis of genome fragments.</title>
        <authorList>
            <person name="Nunoura T."/>
            <person name="Hirayama H."/>
            <person name="Takami H."/>
            <person name="Oida H."/>
            <person name="Nishi S."/>
            <person name="Shimamura S."/>
            <person name="Suzuki Y."/>
            <person name="Inagaki F."/>
            <person name="Takai K."/>
            <person name="Nealson K.H."/>
            <person name="Horikoshi K."/>
        </authorList>
    </citation>
    <scope>NUCLEOTIDE SEQUENCE</scope>
</reference>